<evidence type="ECO:0000256" key="5">
    <source>
        <dbReference type="SAM" id="Phobius"/>
    </source>
</evidence>
<dbReference type="PROSITE" id="PS50113">
    <property type="entry name" value="PAC"/>
    <property type="match status" value="2"/>
</dbReference>
<dbReference type="SUPFAM" id="SSF47384">
    <property type="entry name" value="Homodimeric domain of signal transducing histidine kinase"/>
    <property type="match status" value="1"/>
</dbReference>
<feature type="transmembrane region" description="Helical" evidence="5">
    <location>
        <begin position="206"/>
        <end position="231"/>
    </location>
</feature>
<dbReference type="EC" id="2.7.13.3" evidence="2"/>
<dbReference type="SMART" id="SM00387">
    <property type="entry name" value="HATPase_c"/>
    <property type="match status" value="1"/>
</dbReference>
<feature type="domain" description="Response regulatory" evidence="7">
    <location>
        <begin position="863"/>
        <end position="983"/>
    </location>
</feature>
<feature type="domain" description="PAC" evidence="9">
    <location>
        <begin position="562"/>
        <end position="614"/>
    </location>
</feature>
<dbReference type="CDD" id="cd00130">
    <property type="entry name" value="PAS"/>
    <property type="match status" value="3"/>
</dbReference>
<dbReference type="SMART" id="SM00091">
    <property type="entry name" value="PAS"/>
    <property type="match status" value="3"/>
</dbReference>
<dbReference type="InterPro" id="IPR003594">
    <property type="entry name" value="HATPase_dom"/>
</dbReference>
<feature type="transmembrane region" description="Helical" evidence="5">
    <location>
        <begin position="31"/>
        <end position="52"/>
    </location>
</feature>
<evidence type="ECO:0000256" key="2">
    <source>
        <dbReference type="ARBA" id="ARBA00012438"/>
    </source>
</evidence>
<gene>
    <name evidence="10" type="ORF">C4541_09315</name>
</gene>
<dbReference type="PANTHER" id="PTHR43065:SF42">
    <property type="entry name" value="TWO-COMPONENT SENSOR PPRA"/>
    <property type="match status" value="1"/>
</dbReference>
<dbReference type="NCBIfam" id="TIGR00229">
    <property type="entry name" value="sensory_box"/>
    <property type="match status" value="3"/>
</dbReference>
<dbReference type="Gene3D" id="3.40.50.2300">
    <property type="match status" value="1"/>
</dbReference>
<comment type="caution">
    <text evidence="10">The sequence shown here is derived from an EMBL/GenBank/DDBJ whole genome shotgun (WGS) entry which is preliminary data.</text>
</comment>
<name>A0A3A4R533_9BACT</name>
<organism evidence="10 11">
    <name type="scientific">Candidatus Auribacter fodinae</name>
    <dbReference type="NCBI Taxonomy" id="2093366"/>
    <lineage>
        <taxon>Bacteria</taxon>
        <taxon>Pseudomonadati</taxon>
        <taxon>Candidatus Auribacterota</taxon>
        <taxon>Candidatus Auribacteria</taxon>
        <taxon>Candidatus Auribacterales</taxon>
        <taxon>Candidatus Auribacteraceae</taxon>
        <taxon>Candidatus Auribacter</taxon>
    </lineage>
</organism>
<evidence type="ECO:0000256" key="3">
    <source>
        <dbReference type="ARBA" id="ARBA00022553"/>
    </source>
</evidence>
<dbReference type="Pfam" id="PF02518">
    <property type="entry name" value="HATPase_c"/>
    <property type="match status" value="1"/>
</dbReference>
<evidence type="ECO:0000313" key="11">
    <source>
        <dbReference type="Proteomes" id="UP000266426"/>
    </source>
</evidence>
<dbReference type="SMART" id="SM00448">
    <property type="entry name" value="REC"/>
    <property type="match status" value="1"/>
</dbReference>
<dbReference type="InterPro" id="IPR003661">
    <property type="entry name" value="HisK_dim/P_dom"/>
</dbReference>
<accession>A0A3A4R533</accession>
<dbReference type="InterPro" id="IPR004358">
    <property type="entry name" value="Sig_transdc_His_kin-like_C"/>
</dbReference>
<proteinExistence type="predicted"/>
<dbReference type="InterPro" id="IPR001789">
    <property type="entry name" value="Sig_transdc_resp-reg_receiver"/>
</dbReference>
<dbReference type="SMART" id="SM00388">
    <property type="entry name" value="HisKA"/>
    <property type="match status" value="1"/>
</dbReference>
<dbReference type="InterPro" id="IPR013656">
    <property type="entry name" value="PAS_4"/>
</dbReference>
<dbReference type="Pfam" id="PF08448">
    <property type="entry name" value="PAS_4"/>
    <property type="match status" value="1"/>
</dbReference>
<dbReference type="InterPro" id="IPR011006">
    <property type="entry name" value="CheY-like_superfamily"/>
</dbReference>
<dbReference type="InterPro" id="IPR000014">
    <property type="entry name" value="PAS"/>
</dbReference>
<evidence type="ECO:0000259" key="8">
    <source>
        <dbReference type="PROSITE" id="PS50112"/>
    </source>
</evidence>
<sequence>MVMTLRKHNSLHQEFTGLSPESPLNAVLPRLAISIGIWSWLMVFIIGSISFYKSICVIEQHIKDDSLARVSYIANSAGLQKEAQNNEDIINAIRTVWDAASDRQEDEYLCVFDSNSTLLYHSNKSVPAGEKAPDAVLSDSNDASTRSLHSLISRKMRYVGTCTATVGNNQIAAILPVPESDLTVGIFRSREQVDTAIFTILKPFSIGFIIVGALIIPLSLLVISIWIYLLLKKQSKSERTQRLMHYMIENIVTPTAIISPDSRIAYANKAACEMLGYTRDELTSLSVPEVFPGISITRWAKAFSVLRKRVSTKQELMVTAKNGARIPAEVVANHMTFDHSEYMIVFAQNITERKLKDEEIARVQQQQKAILDTIPDIAWLKDKNGIFLAANEAYAALCGHPVDSIPGCTEYDLWPEELAKQHTDSEQDILVTGECQRNEGQIFMENGDDIWIETIIMPIIDEEGILIGTAGIGREMTDRKKAENELRAQRDHTEQIIHNSPAIICSTDAHGITTLVNPAGEEITGYTHEELVGKSWWKTCYPDMTNDQFGEFIEQLKTGPIRNYEMELTAKNGGKRIILWNYTLKYSSSNTIQEIIGFGNDITERREMEEELMRGRKLDSLAVLAGGIAHDFNNALTSVLGYISLSKLDMKPETLSKAEAGALRAKTLSEKLLTFSRGGAPIIRDASLTDVVNDAIHAISRFENVTVECTMPETLSAACIDKGQMRQVIVNILTNAVEAMPDGGKISVSAVEILLMDGEFSELSEGAYIKLSIADQGTGIAEENLPKIFDPFFTTKQNASGLGLSSSYSIIKKHHGLLTVKSAFSIGTIADIYIPCAVRSAQEPETPAAVEVTQPKTTGKQKHILVMDDEAMIRELLKQALEHLGYNVEVASDGKEAVESYKKSYSTENPFDAVIMDLTVPGGMGGKDAFAEILKFDPTVTGIVASGYSKDPVMSNYHNYGFKAVIPKPFKINDLQDVVSLLVNSAV</sequence>
<dbReference type="InterPro" id="IPR005467">
    <property type="entry name" value="His_kinase_dom"/>
</dbReference>
<comment type="catalytic activity">
    <reaction evidence="1">
        <text>ATP + protein L-histidine = ADP + protein N-phospho-L-histidine.</text>
        <dbReference type="EC" id="2.7.13.3"/>
    </reaction>
</comment>
<keyword evidence="5" id="KW-0472">Membrane</keyword>
<dbReference type="CDD" id="cd00082">
    <property type="entry name" value="HisKA"/>
    <property type="match status" value="1"/>
</dbReference>
<feature type="domain" description="PAC" evidence="9">
    <location>
        <begin position="436"/>
        <end position="488"/>
    </location>
</feature>
<dbReference type="InterPro" id="IPR035965">
    <property type="entry name" value="PAS-like_dom_sf"/>
</dbReference>
<dbReference type="Pfam" id="PF13426">
    <property type="entry name" value="PAS_9"/>
    <property type="match status" value="2"/>
</dbReference>
<feature type="domain" description="PAS" evidence="8">
    <location>
        <begin position="240"/>
        <end position="282"/>
    </location>
</feature>
<dbReference type="Gene3D" id="3.30.565.10">
    <property type="entry name" value="Histidine kinase-like ATPase, C-terminal domain"/>
    <property type="match status" value="1"/>
</dbReference>
<evidence type="ECO:0000256" key="4">
    <source>
        <dbReference type="PROSITE-ProRule" id="PRU00169"/>
    </source>
</evidence>
<reference evidence="10 11" key="1">
    <citation type="journal article" date="2017" name="ISME J.">
        <title>Energy and carbon metabolisms in a deep terrestrial subsurface fluid microbial community.</title>
        <authorList>
            <person name="Momper L."/>
            <person name="Jungbluth S.P."/>
            <person name="Lee M.D."/>
            <person name="Amend J.P."/>
        </authorList>
    </citation>
    <scope>NUCLEOTIDE SEQUENCE [LARGE SCALE GENOMIC DNA]</scope>
    <source>
        <strain evidence="10">SURF_26</strain>
    </source>
</reference>
<feature type="domain" description="PAS" evidence="8">
    <location>
        <begin position="489"/>
        <end position="535"/>
    </location>
</feature>
<dbReference type="PROSITE" id="PS50109">
    <property type="entry name" value="HIS_KIN"/>
    <property type="match status" value="1"/>
</dbReference>
<dbReference type="SUPFAM" id="SSF55785">
    <property type="entry name" value="PYP-like sensor domain (PAS domain)"/>
    <property type="match status" value="3"/>
</dbReference>
<dbReference type="SUPFAM" id="SSF52172">
    <property type="entry name" value="CheY-like"/>
    <property type="match status" value="1"/>
</dbReference>
<evidence type="ECO:0000259" key="7">
    <source>
        <dbReference type="PROSITE" id="PS50110"/>
    </source>
</evidence>
<dbReference type="Proteomes" id="UP000266426">
    <property type="component" value="Unassembled WGS sequence"/>
</dbReference>
<dbReference type="PANTHER" id="PTHR43065">
    <property type="entry name" value="SENSOR HISTIDINE KINASE"/>
    <property type="match status" value="1"/>
</dbReference>
<evidence type="ECO:0000259" key="6">
    <source>
        <dbReference type="PROSITE" id="PS50109"/>
    </source>
</evidence>
<dbReference type="InterPro" id="IPR001610">
    <property type="entry name" value="PAC"/>
</dbReference>
<keyword evidence="10" id="KW-0418">Kinase</keyword>
<keyword evidence="10" id="KW-0808">Transferase</keyword>
<evidence type="ECO:0000259" key="9">
    <source>
        <dbReference type="PROSITE" id="PS50113"/>
    </source>
</evidence>
<dbReference type="PROSITE" id="PS50110">
    <property type="entry name" value="RESPONSE_REGULATORY"/>
    <property type="match status" value="1"/>
</dbReference>
<dbReference type="SUPFAM" id="SSF55874">
    <property type="entry name" value="ATPase domain of HSP90 chaperone/DNA topoisomerase II/histidine kinase"/>
    <property type="match status" value="1"/>
</dbReference>
<feature type="domain" description="Histidine kinase" evidence="6">
    <location>
        <begin position="627"/>
        <end position="838"/>
    </location>
</feature>
<dbReference type="EMBL" id="QZJZ01000073">
    <property type="protein sequence ID" value="RJP57927.1"/>
    <property type="molecule type" value="Genomic_DNA"/>
</dbReference>
<dbReference type="SMART" id="SM00086">
    <property type="entry name" value="PAC"/>
    <property type="match status" value="3"/>
</dbReference>
<evidence type="ECO:0000313" key="10">
    <source>
        <dbReference type="EMBL" id="RJP57927.1"/>
    </source>
</evidence>
<dbReference type="InterPro" id="IPR000700">
    <property type="entry name" value="PAS-assoc_C"/>
</dbReference>
<dbReference type="PRINTS" id="PR00344">
    <property type="entry name" value="BCTRLSENSOR"/>
</dbReference>
<dbReference type="AlphaFoldDB" id="A0A3A4R533"/>
<keyword evidence="5" id="KW-1133">Transmembrane helix</keyword>
<protein>
    <recommendedName>
        <fullName evidence="2">histidine kinase</fullName>
        <ecNumber evidence="2">2.7.13.3</ecNumber>
    </recommendedName>
</protein>
<dbReference type="PROSITE" id="PS50112">
    <property type="entry name" value="PAS"/>
    <property type="match status" value="2"/>
</dbReference>
<dbReference type="Pfam" id="PF00072">
    <property type="entry name" value="Response_reg"/>
    <property type="match status" value="1"/>
</dbReference>
<dbReference type="Gene3D" id="3.30.450.20">
    <property type="entry name" value="PAS domain"/>
    <property type="match status" value="3"/>
</dbReference>
<dbReference type="GO" id="GO:0000155">
    <property type="term" value="F:phosphorelay sensor kinase activity"/>
    <property type="evidence" value="ECO:0007669"/>
    <property type="project" value="InterPro"/>
</dbReference>
<feature type="modified residue" description="4-aspartylphosphate" evidence="4">
    <location>
        <position position="917"/>
    </location>
</feature>
<dbReference type="CDD" id="cd17546">
    <property type="entry name" value="REC_hyHK_CKI1_RcsC-like"/>
    <property type="match status" value="1"/>
</dbReference>
<dbReference type="InterPro" id="IPR036097">
    <property type="entry name" value="HisK_dim/P_sf"/>
</dbReference>
<dbReference type="InterPro" id="IPR036890">
    <property type="entry name" value="HATPase_C_sf"/>
</dbReference>
<evidence type="ECO:0000256" key="1">
    <source>
        <dbReference type="ARBA" id="ARBA00000085"/>
    </source>
</evidence>
<dbReference type="Gene3D" id="1.10.287.130">
    <property type="match status" value="1"/>
</dbReference>
<keyword evidence="5" id="KW-0812">Transmembrane</keyword>
<keyword evidence="3 4" id="KW-0597">Phosphoprotein</keyword>